<evidence type="ECO:0000313" key="2">
    <source>
        <dbReference type="Proteomes" id="UP000198935"/>
    </source>
</evidence>
<organism evidence="1 2">
    <name type="scientific">Evansella caseinilytica</name>
    <dbReference type="NCBI Taxonomy" id="1503961"/>
    <lineage>
        <taxon>Bacteria</taxon>
        <taxon>Bacillati</taxon>
        <taxon>Bacillota</taxon>
        <taxon>Bacilli</taxon>
        <taxon>Bacillales</taxon>
        <taxon>Bacillaceae</taxon>
        <taxon>Evansella</taxon>
    </lineage>
</organism>
<protein>
    <submittedName>
        <fullName evidence="1">Uncharacterized protein</fullName>
    </submittedName>
</protein>
<evidence type="ECO:0000313" key="1">
    <source>
        <dbReference type="EMBL" id="SDZ22625.1"/>
    </source>
</evidence>
<name>A0A1H3RBB5_9BACI</name>
<gene>
    <name evidence="1" type="ORF">SAMN05421736_10814</name>
</gene>
<dbReference type="AlphaFoldDB" id="A0A1H3RBB5"/>
<keyword evidence="2" id="KW-1185">Reference proteome</keyword>
<reference evidence="2" key="1">
    <citation type="submission" date="2016-10" db="EMBL/GenBank/DDBJ databases">
        <authorList>
            <person name="Varghese N."/>
            <person name="Submissions S."/>
        </authorList>
    </citation>
    <scope>NUCLEOTIDE SEQUENCE [LARGE SCALE GENOMIC DNA]</scope>
    <source>
        <strain evidence="2">SP</strain>
    </source>
</reference>
<sequence length="49" mass="5705">MKNDHFKQSLKVVIGAGEYNNNPGWIHTQEQELDLLDRSSWEKMFGGKK</sequence>
<dbReference type="EMBL" id="FNPI01000008">
    <property type="protein sequence ID" value="SDZ22625.1"/>
    <property type="molecule type" value="Genomic_DNA"/>
</dbReference>
<accession>A0A1H3RBB5</accession>
<proteinExistence type="predicted"/>
<dbReference type="STRING" id="1503961.SAMN05421736_10814"/>
<dbReference type="Proteomes" id="UP000198935">
    <property type="component" value="Unassembled WGS sequence"/>
</dbReference>